<dbReference type="Pfam" id="PF15300">
    <property type="entry name" value="INT_SG_DDX_CT_C"/>
    <property type="match status" value="1"/>
</dbReference>
<evidence type="ECO:0000313" key="5">
    <source>
        <dbReference type="Proteomes" id="UP000694547"/>
    </source>
</evidence>
<dbReference type="GeneTree" id="ENSGT00390000016655"/>
<evidence type="ECO:0000256" key="2">
    <source>
        <dbReference type="SAM" id="MobiDB-lite"/>
    </source>
</evidence>
<keyword evidence="5" id="KW-1185">Reference proteome</keyword>
<evidence type="ECO:0000313" key="4">
    <source>
        <dbReference type="Ensembl" id="ENSPEMP00000028997.1"/>
    </source>
</evidence>
<feature type="region of interest" description="Disordered" evidence="2">
    <location>
        <begin position="1"/>
        <end position="60"/>
    </location>
</feature>
<evidence type="ECO:0000256" key="1">
    <source>
        <dbReference type="ARBA" id="ARBA00038284"/>
    </source>
</evidence>
<comment type="similarity">
    <text evidence="1">Belongs to the CT45 family.</text>
</comment>
<accession>A0A8C8UEG9</accession>
<dbReference type="AlphaFoldDB" id="A0A8C8UEG9"/>
<reference evidence="4" key="3">
    <citation type="submission" date="2025-09" db="UniProtKB">
        <authorList>
            <consortium name="Ensembl"/>
        </authorList>
    </citation>
    <scope>IDENTIFICATION</scope>
</reference>
<proteinExistence type="inferred from homology"/>
<dbReference type="InterPro" id="IPR051113">
    <property type="entry name" value="Integrator_subunit6"/>
</dbReference>
<feature type="domain" description="INTS6/SAGE1/DDX26B/CT45 C-terminal" evidence="3">
    <location>
        <begin position="133"/>
        <end position="193"/>
    </location>
</feature>
<sequence length="213" mass="23565">MLKQEVSPVEEEAMGPSPKKRCTEDMVSEAPVKVKEEGEAPVREAQVGMTEGDSKPPTVFLRKCDKKRLKSEAEDASPQGSLAGGALHLKEEIKVEAAEESVSLEHSASTANAPATSSLAISCYVLPLGPEEANQEIKYALMAEIRRFGRHYGRIFELLEEVQGPLEVQIQFVKFAIKEAARFKRYHLISYLDEMLDKLMSESTIRGNLNLSA</sequence>
<reference evidence="4 5" key="1">
    <citation type="submission" date="2018-10" db="EMBL/GenBank/DDBJ databases">
        <title>Improved assembly of the deer mouse Peromyscus maniculatus genome.</title>
        <authorList>
            <person name="Lassance J.-M."/>
            <person name="Hoekstra H.E."/>
        </authorList>
    </citation>
    <scope>NUCLEOTIDE SEQUENCE [LARGE SCALE GENOMIC DNA]</scope>
</reference>
<dbReference type="PANTHER" id="PTHR12957">
    <property type="entry name" value="DEAD/H BOX POLYPEPTIDE 26/DICE1-RELATED"/>
    <property type="match status" value="1"/>
</dbReference>
<dbReference type="Ensembl" id="ENSPEMT00000034231.1">
    <property type="protein sequence ID" value="ENSPEMP00000028997.1"/>
    <property type="gene ID" value="ENSPEMG00000025376.1"/>
</dbReference>
<dbReference type="GO" id="GO:0032039">
    <property type="term" value="C:integrator complex"/>
    <property type="evidence" value="ECO:0007669"/>
    <property type="project" value="TreeGrafter"/>
</dbReference>
<organism evidence="4 5">
    <name type="scientific">Peromyscus maniculatus bairdii</name>
    <name type="common">Prairie deer mouse</name>
    <dbReference type="NCBI Taxonomy" id="230844"/>
    <lineage>
        <taxon>Eukaryota</taxon>
        <taxon>Metazoa</taxon>
        <taxon>Chordata</taxon>
        <taxon>Craniata</taxon>
        <taxon>Vertebrata</taxon>
        <taxon>Euteleostomi</taxon>
        <taxon>Mammalia</taxon>
        <taxon>Eutheria</taxon>
        <taxon>Euarchontoglires</taxon>
        <taxon>Glires</taxon>
        <taxon>Rodentia</taxon>
        <taxon>Myomorpha</taxon>
        <taxon>Muroidea</taxon>
        <taxon>Cricetidae</taxon>
        <taxon>Neotominae</taxon>
        <taxon>Peromyscus</taxon>
    </lineage>
</organism>
<dbReference type="InterPro" id="IPR029307">
    <property type="entry name" value="INT_SG_DDX_CT_C"/>
</dbReference>
<dbReference type="GO" id="GO:0034472">
    <property type="term" value="P:snRNA 3'-end processing"/>
    <property type="evidence" value="ECO:0007669"/>
    <property type="project" value="TreeGrafter"/>
</dbReference>
<feature type="compositionally biased region" description="Basic and acidic residues" evidence="2">
    <location>
        <begin position="32"/>
        <end position="42"/>
    </location>
</feature>
<name>A0A8C8UEG9_PERMB</name>
<evidence type="ECO:0000259" key="3">
    <source>
        <dbReference type="Pfam" id="PF15300"/>
    </source>
</evidence>
<dbReference type="PANTHER" id="PTHR12957:SF2">
    <property type="entry name" value="INTEGRATOR COMPLEX SUBUNIT 6"/>
    <property type="match status" value="1"/>
</dbReference>
<dbReference type="Proteomes" id="UP000694547">
    <property type="component" value="Chromosome X"/>
</dbReference>
<reference evidence="4" key="2">
    <citation type="submission" date="2025-08" db="UniProtKB">
        <authorList>
            <consortium name="Ensembl"/>
        </authorList>
    </citation>
    <scope>IDENTIFICATION</scope>
</reference>
<protein>
    <recommendedName>
        <fullName evidence="3">INTS6/SAGE1/DDX26B/CT45 C-terminal domain-containing protein</fullName>
    </recommendedName>
</protein>